<proteinExistence type="predicted"/>
<sequence length="246" mass="28250">MLKVEMLKLKHKHIGLMLIGSIFIQFVVAIYADNKSETNIIQGYMISLYQFAQLNVIIFPIIIGVIMSNLCDIEHKGNTFKQLFTMQEVKKLFNTKFIIATSYLLLGLAFQILGIVVIGQYLNFGDTLPVKQYILYFISQSATNVFVIILIQSFALYFSNQFVPIVLGITGSFLGLMSGFFGKLVMMFIPTSYYQLLTTVSMKWSRKPRTISYTFIDFPVFSFIIIISLSIITFFVGRRYFKKKEV</sequence>
<keyword evidence="2" id="KW-1185">Reference proteome</keyword>
<gene>
    <name evidence="1" type="ORF">AN396_05380</name>
</gene>
<evidence type="ECO:0000313" key="2">
    <source>
        <dbReference type="Proteomes" id="UP000188605"/>
    </source>
</evidence>
<comment type="caution">
    <text evidence="1">The sequence shown here is derived from an EMBL/GenBank/DDBJ whole genome shotgun (WGS) entry which is preliminary data.</text>
</comment>
<protein>
    <submittedName>
        <fullName evidence="1">Uncharacterized protein</fullName>
    </submittedName>
</protein>
<dbReference type="Proteomes" id="UP000188605">
    <property type="component" value="Unassembled WGS sequence"/>
</dbReference>
<name>A0ACC8XCT3_9FIRM</name>
<dbReference type="EMBL" id="LJDB01000047">
    <property type="protein sequence ID" value="ONI40612.1"/>
    <property type="molecule type" value="Genomic_DNA"/>
</dbReference>
<organism evidence="1 2">
    <name type="scientific">Candidatus Epulonipiscium fishelsonii</name>
    <dbReference type="NCBI Taxonomy" id="77094"/>
    <lineage>
        <taxon>Bacteria</taxon>
        <taxon>Bacillati</taxon>
        <taxon>Bacillota</taxon>
        <taxon>Clostridia</taxon>
        <taxon>Lachnospirales</taxon>
        <taxon>Lachnospiraceae</taxon>
        <taxon>Candidatus Epulonipiscium</taxon>
    </lineage>
</organism>
<accession>A0ACC8XCT3</accession>
<evidence type="ECO:0000313" key="1">
    <source>
        <dbReference type="EMBL" id="ONI40612.1"/>
    </source>
</evidence>
<reference evidence="1" key="1">
    <citation type="submission" date="2016-08" db="EMBL/GenBank/DDBJ databases">
        <authorList>
            <person name="Ngugi D.K."/>
            <person name="Miyake S."/>
            <person name="Stingl U."/>
        </authorList>
    </citation>
    <scope>NUCLEOTIDE SEQUENCE</scope>
    <source>
        <strain evidence="1">SCG-B11WGA-EpuloA1</strain>
    </source>
</reference>